<evidence type="ECO:0000313" key="1">
    <source>
        <dbReference type="EMBL" id="KAH7921751.1"/>
    </source>
</evidence>
<sequence length="385" mass="42812">MDLPNDCSIEQVMLMHRHGSRGPVDDGLALIQGLTYTLGNASEAIQHANLPPNLQFLKKGYTTELVADELTAVGRQQLFAHGVDFFLRYPHLRTDTFVAGNQSRVIESSHWFGQGYFGLNASNAHFITIPDNPNTPSWIRPWLTCPRYQDFGHQVVLQWIDLYIPAITKRLNKLLPGVGLTNADTHGALYACAYDLAAYDTSPWCDVFSPTELSQFEYELDVYAASSFGHNLPNNMGPVMGSTFVKKLIERFTDSTDNSSPLYLEFGHDATIDLALTAMGLAKDRPPLSPTGPIRAARKWRTSNQVPFAANMVWEKFTCSKSFEGPQIRLVLNEATFPLTVCTRTHEDKVYGTCSLDSFIAANQFSLDIEFGDAQWDAACGAAVW</sequence>
<name>A0ACB8B970_9AGAM</name>
<gene>
    <name evidence="1" type="ORF">BV22DRAFT_1038299</name>
</gene>
<dbReference type="Proteomes" id="UP000790709">
    <property type="component" value="Unassembled WGS sequence"/>
</dbReference>
<protein>
    <submittedName>
        <fullName evidence="1">Phosphoglycerate mutase-like protein</fullName>
    </submittedName>
</protein>
<organism evidence="1 2">
    <name type="scientific">Leucogyrophana mollusca</name>
    <dbReference type="NCBI Taxonomy" id="85980"/>
    <lineage>
        <taxon>Eukaryota</taxon>
        <taxon>Fungi</taxon>
        <taxon>Dikarya</taxon>
        <taxon>Basidiomycota</taxon>
        <taxon>Agaricomycotina</taxon>
        <taxon>Agaricomycetes</taxon>
        <taxon>Agaricomycetidae</taxon>
        <taxon>Boletales</taxon>
        <taxon>Boletales incertae sedis</taxon>
        <taxon>Leucogyrophana</taxon>
    </lineage>
</organism>
<comment type="caution">
    <text evidence="1">The sequence shown here is derived from an EMBL/GenBank/DDBJ whole genome shotgun (WGS) entry which is preliminary data.</text>
</comment>
<keyword evidence="2" id="KW-1185">Reference proteome</keyword>
<accession>A0ACB8B970</accession>
<proteinExistence type="predicted"/>
<dbReference type="EMBL" id="MU266513">
    <property type="protein sequence ID" value="KAH7921751.1"/>
    <property type="molecule type" value="Genomic_DNA"/>
</dbReference>
<evidence type="ECO:0000313" key="2">
    <source>
        <dbReference type="Proteomes" id="UP000790709"/>
    </source>
</evidence>
<reference evidence="1" key="1">
    <citation type="journal article" date="2021" name="New Phytol.">
        <title>Evolutionary innovations through gain and loss of genes in the ectomycorrhizal Boletales.</title>
        <authorList>
            <person name="Wu G."/>
            <person name="Miyauchi S."/>
            <person name="Morin E."/>
            <person name="Kuo A."/>
            <person name="Drula E."/>
            <person name="Varga T."/>
            <person name="Kohler A."/>
            <person name="Feng B."/>
            <person name="Cao Y."/>
            <person name="Lipzen A."/>
            <person name="Daum C."/>
            <person name="Hundley H."/>
            <person name="Pangilinan J."/>
            <person name="Johnson J."/>
            <person name="Barry K."/>
            <person name="LaButti K."/>
            <person name="Ng V."/>
            <person name="Ahrendt S."/>
            <person name="Min B."/>
            <person name="Choi I.G."/>
            <person name="Park H."/>
            <person name="Plett J.M."/>
            <person name="Magnuson J."/>
            <person name="Spatafora J.W."/>
            <person name="Nagy L.G."/>
            <person name="Henrissat B."/>
            <person name="Grigoriev I.V."/>
            <person name="Yang Z.L."/>
            <person name="Xu J."/>
            <person name="Martin F.M."/>
        </authorList>
    </citation>
    <scope>NUCLEOTIDE SEQUENCE</scope>
    <source>
        <strain evidence="1">KUC20120723A-06</strain>
    </source>
</reference>